<reference evidence="8" key="2">
    <citation type="submission" date="2020-09" db="EMBL/GenBank/DDBJ databases">
        <authorList>
            <person name="Sun Q."/>
            <person name="Zhou Y."/>
        </authorList>
    </citation>
    <scope>NUCLEOTIDE SEQUENCE</scope>
    <source>
        <strain evidence="8">CGMCC 1.10998</strain>
    </source>
</reference>
<organism evidence="8 9">
    <name type="scientific">Undibacterium terreum</name>
    <dbReference type="NCBI Taxonomy" id="1224302"/>
    <lineage>
        <taxon>Bacteria</taxon>
        <taxon>Pseudomonadati</taxon>
        <taxon>Pseudomonadota</taxon>
        <taxon>Betaproteobacteria</taxon>
        <taxon>Burkholderiales</taxon>
        <taxon>Oxalobacteraceae</taxon>
        <taxon>Undibacterium</taxon>
    </lineage>
</organism>
<feature type="region of interest" description="Disordered" evidence="7">
    <location>
        <begin position="151"/>
        <end position="172"/>
    </location>
</feature>
<dbReference type="GO" id="GO:0005886">
    <property type="term" value="C:plasma membrane"/>
    <property type="evidence" value="ECO:0007669"/>
    <property type="project" value="UniProtKB-SubCell"/>
</dbReference>
<dbReference type="InterPro" id="IPR002994">
    <property type="entry name" value="Surf1/Shy1"/>
</dbReference>
<feature type="transmembrane region" description="Helical" evidence="6">
    <location>
        <begin position="37"/>
        <end position="56"/>
    </location>
</feature>
<protein>
    <recommendedName>
        <fullName evidence="6">SURF1-like protein</fullName>
    </recommendedName>
</protein>
<feature type="region of interest" description="Disordered" evidence="7">
    <location>
        <begin position="1"/>
        <end position="25"/>
    </location>
</feature>
<evidence type="ECO:0000256" key="7">
    <source>
        <dbReference type="SAM" id="MobiDB-lite"/>
    </source>
</evidence>
<feature type="compositionally biased region" description="Polar residues" evidence="7">
    <location>
        <begin position="161"/>
        <end position="171"/>
    </location>
</feature>
<dbReference type="AlphaFoldDB" id="A0A916XRZ8"/>
<dbReference type="RefSeq" id="WP_188569421.1">
    <property type="nucleotide sequence ID" value="NZ_BMED01000009.1"/>
</dbReference>
<reference evidence="8" key="1">
    <citation type="journal article" date="2014" name="Int. J. Syst. Evol. Microbiol.">
        <title>Complete genome sequence of Corynebacterium casei LMG S-19264T (=DSM 44701T), isolated from a smear-ripened cheese.</title>
        <authorList>
            <consortium name="US DOE Joint Genome Institute (JGI-PGF)"/>
            <person name="Walter F."/>
            <person name="Albersmeier A."/>
            <person name="Kalinowski J."/>
            <person name="Ruckert C."/>
        </authorList>
    </citation>
    <scope>NUCLEOTIDE SEQUENCE</scope>
    <source>
        <strain evidence="8">CGMCC 1.10998</strain>
    </source>
</reference>
<evidence type="ECO:0000256" key="6">
    <source>
        <dbReference type="RuleBase" id="RU363076"/>
    </source>
</evidence>
<evidence type="ECO:0000256" key="3">
    <source>
        <dbReference type="ARBA" id="ARBA00022692"/>
    </source>
</evidence>
<evidence type="ECO:0000256" key="4">
    <source>
        <dbReference type="ARBA" id="ARBA00022989"/>
    </source>
</evidence>
<dbReference type="CDD" id="cd06662">
    <property type="entry name" value="SURF1"/>
    <property type="match status" value="1"/>
</dbReference>
<dbReference type="EMBL" id="BMED01000009">
    <property type="protein sequence ID" value="GGD00789.1"/>
    <property type="molecule type" value="Genomic_DNA"/>
</dbReference>
<dbReference type="PANTHER" id="PTHR23427:SF2">
    <property type="entry name" value="SURFEIT LOCUS PROTEIN 1"/>
    <property type="match status" value="1"/>
</dbReference>
<dbReference type="PROSITE" id="PS50895">
    <property type="entry name" value="SURF1"/>
    <property type="match status" value="1"/>
</dbReference>
<keyword evidence="6" id="KW-1003">Cell membrane</keyword>
<keyword evidence="5 6" id="KW-0472">Membrane</keyword>
<evidence type="ECO:0000313" key="8">
    <source>
        <dbReference type="EMBL" id="GGD00789.1"/>
    </source>
</evidence>
<dbReference type="Pfam" id="PF02104">
    <property type="entry name" value="SURF1"/>
    <property type="match status" value="1"/>
</dbReference>
<evidence type="ECO:0000256" key="2">
    <source>
        <dbReference type="ARBA" id="ARBA00007165"/>
    </source>
</evidence>
<dbReference type="InterPro" id="IPR045214">
    <property type="entry name" value="Surf1/Surf4"/>
</dbReference>
<dbReference type="Proteomes" id="UP000637423">
    <property type="component" value="Unassembled WGS sequence"/>
</dbReference>
<comment type="subcellular location">
    <subcellularLocation>
        <location evidence="6">Cell membrane</location>
        <topology evidence="6">Multi-pass membrane protein</topology>
    </subcellularLocation>
    <subcellularLocation>
        <location evidence="1">Membrane</location>
    </subcellularLocation>
</comment>
<keyword evidence="3 6" id="KW-0812">Transmembrane</keyword>
<evidence type="ECO:0000256" key="5">
    <source>
        <dbReference type="ARBA" id="ARBA00023136"/>
    </source>
</evidence>
<feature type="transmembrane region" description="Helical" evidence="6">
    <location>
        <begin position="253"/>
        <end position="274"/>
    </location>
</feature>
<keyword evidence="9" id="KW-1185">Reference proteome</keyword>
<keyword evidence="4 6" id="KW-1133">Transmembrane helix</keyword>
<comment type="similarity">
    <text evidence="2 6">Belongs to the SURF1 family.</text>
</comment>
<proteinExistence type="inferred from homology"/>
<evidence type="ECO:0000256" key="1">
    <source>
        <dbReference type="ARBA" id="ARBA00004370"/>
    </source>
</evidence>
<sequence length="285" mass="30888">MSSVPRGTLTPDGVSARAAGSASPEAEPRARSRAIRWMLVIAAILAFVCFSALGTWQVKRLYWKLALIERVEQRVKAPAVDPPPPDQWQKINAESDEYRHVSLNGHFLYNLTVKVQASTALGSGWWLLTPLRRADGSTVLVNRGFVPSKAGDWTKSGPDLSPSNQTGSPASVTGLLRISEPGGGFLRKNDPAAGRWYSRDVSAIAAALRLPMTAPYFVDADATSQAAEKGQPDDNQGRPVGGLTVVSFHNSHLVYAITWYVLALMVAGALLWSLREERSLAGKRK</sequence>
<accession>A0A916XRZ8</accession>
<name>A0A916XRZ8_9BURK</name>
<comment type="caution">
    <text evidence="8">The sequence shown here is derived from an EMBL/GenBank/DDBJ whole genome shotgun (WGS) entry which is preliminary data.</text>
</comment>
<evidence type="ECO:0000313" key="9">
    <source>
        <dbReference type="Proteomes" id="UP000637423"/>
    </source>
</evidence>
<dbReference type="PANTHER" id="PTHR23427">
    <property type="entry name" value="SURFEIT LOCUS PROTEIN"/>
    <property type="match status" value="1"/>
</dbReference>
<gene>
    <name evidence="8" type="ORF">GCM10011396_55460</name>
</gene>